<dbReference type="GO" id="GO:0003677">
    <property type="term" value="F:DNA binding"/>
    <property type="evidence" value="ECO:0007669"/>
    <property type="project" value="InterPro"/>
</dbReference>
<dbReference type="SMART" id="SM00530">
    <property type="entry name" value="HTH_XRE"/>
    <property type="match status" value="1"/>
</dbReference>
<evidence type="ECO:0000256" key="2">
    <source>
        <dbReference type="PROSITE-ProRule" id="PRU00703"/>
    </source>
</evidence>
<dbReference type="OrthoDB" id="30763at2157"/>
<dbReference type="Pfam" id="PF00571">
    <property type="entry name" value="CBS"/>
    <property type="match status" value="2"/>
</dbReference>
<dbReference type="CDD" id="cd00093">
    <property type="entry name" value="HTH_XRE"/>
    <property type="match status" value="1"/>
</dbReference>
<dbReference type="SUPFAM" id="SSF47413">
    <property type="entry name" value="lambda repressor-like DNA-binding domains"/>
    <property type="match status" value="1"/>
</dbReference>
<dbReference type="EMBL" id="CP015103">
    <property type="protein sequence ID" value="ASJ09067.1"/>
    <property type="molecule type" value="Genomic_DNA"/>
</dbReference>
<dbReference type="SUPFAM" id="SSF54631">
    <property type="entry name" value="CBS-domain pair"/>
    <property type="match status" value="1"/>
</dbReference>
<dbReference type="InterPro" id="IPR001387">
    <property type="entry name" value="Cro/C1-type_HTH"/>
</dbReference>
<keyword evidence="6" id="KW-1185">Reference proteome</keyword>
<dbReference type="KEGG" id="tsl:A3L11_07425"/>
<dbReference type="Gene3D" id="1.10.260.40">
    <property type="entry name" value="lambda repressor-like DNA-binding domains"/>
    <property type="match status" value="1"/>
</dbReference>
<evidence type="ECO:0000313" key="5">
    <source>
        <dbReference type="EMBL" id="ASJ09067.1"/>
    </source>
</evidence>
<dbReference type="GeneID" id="33318057"/>
<dbReference type="InterPro" id="IPR051257">
    <property type="entry name" value="Diverse_CBS-Domain"/>
</dbReference>
<sequence>MVTIPRPIDPRDIRRIRKELGITQEELAEKAGVTQAYIAKLETGKVDPRLSTFNRILQALLECKKAQLRAKDVMSSPVLSVKPYESVETVIRMMNKHNISQIPVIAGNKVVGSITEKTLVRQSLEYEDIYDHKVMEVMEEPFPIVNEDEDLEVVRYLLEEHPAVLVQDREGRITGIITRVDIFRIGKKRGKV</sequence>
<dbReference type="InterPro" id="IPR010982">
    <property type="entry name" value="Lambda_DNA-bd_dom_sf"/>
</dbReference>
<feature type="domain" description="CBS" evidence="4">
    <location>
        <begin position="74"/>
        <end position="129"/>
    </location>
</feature>
<dbReference type="PROSITE" id="PS50943">
    <property type="entry name" value="HTH_CROC1"/>
    <property type="match status" value="1"/>
</dbReference>
<organism evidence="5 6">
    <name type="scientific">Thermococcus siculi</name>
    <dbReference type="NCBI Taxonomy" id="72803"/>
    <lineage>
        <taxon>Archaea</taxon>
        <taxon>Methanobacteriati</taxon>
        <taxon>Methanobacteriota</taxon>
        <taxon>Thermococci</taxon>
        <taxon>Thermococcales</taxon>
        <taxon>Thermococcaceae</taxon>
        <taxon>Thermococcus</taxon>
    </lineage>
</organism>
<dbReference type="Pfam" id="PF01381">
    <property type="entry name" value="HTH_3"/>
    <property type="match status" value="1"/>
</dbReference>
<feature type="domain" description="HTH cro/C1-type" evidence="3">
    <location>
        <begin position="13"/>
        <end position="60"/>
    </location>
</feature>
<name>A0A2Z2MQX4_9EURY</name>
<keyword evidence="1 2" id="KW-0129">CBS domain</keyword>
<dbReference type="InterPro" id="IPR000644">
    <property type="entry name" value="CBS_dom"/>
</dbReference>
<reference evidence="5 6" key="1">
    <citation type="submission" date="2016-04" db="EMBL/GenBank/DDBJ databases">
        <title>Complete genome sequence of Thermococcus siculi type strain RG-20.</title>
        <authorList>
            <person name="Oger P.M."/>
        </authorList>
    </citation>
    <scope>NUCLEOTIDE SEQUENCE [LARGE SCALE GENOMIC DNA]</scope>
    <source>
        <strain evidence="5 6">RG-20</strain>
    </source>
</reference>
<dbReference type="PIRSF" id="PIRSF037253">
    <property type="entry name" value="HTH_CBS_prd"/>
    <property type="match status" value="1"/>
</dbReference>
<gene>
    <name evidence="5" type="ORF">A3L11_07425</name>
</gene>
<dbReference type="InterPro" id="IPR017158">
    <property type="entry name" value="Tscrpt-reg_CBS-contain_prd"/>
</dbReference>
<dbReference type="Gene3D" id="3.10.580.10">
    <property type="entry name" value="CBS-domain"/>
    <property type="match status" value="1"/>
</dbReference>
<dbReference type="PANTHER" id="PTHR43080:SF4">
    <property type="entry name" value="CRO-LIKE PROTEIN"/>
    <property type="match status" value="1"/>
</dbReference>
<evidence type="ECO:0000313" key="6">
    <source>
        <dbReference type="Proteomes" id="UP000250125"/>
    </source>
</evidence>
<evidence type="ECO:0000259" key="3">
    <source>
        <dbReference type="PROSITE" id="PS50943"/>
    </source>
</evidence>
<evidence type="ECO:0000256" key="1">
    <source>
        <dbReference type="ARBA" id="ARBA00023122"/>
    </source>
</evidence>
<dbReference type="PROSITE" id="PS51371">
    <property type="entry name" value="CBS"/>
    <property type="match status" value="1"/>
</dbReference>
<dbReference type="SMART" id="SM00116">
    <property type="entry name" value="CBS"/>
    <property type="match status" value="2"/>
</dbReference>
<proteinExistence type="predicted"/>
<evidence type="ECO:0000259" key="4">
    <source>
        <dbReference type="PROSITE" id="PS51371"/>
    </source>
</evidence>
<accession>A0A2Z2MQX4</accession>
<dbReference type="InterPro" id="IPR046342">
    <property type="entry name" value="CBS_dom_sf"/>
</dbReference>
<protein>
    <submittedName>
        <fullName evidence="5">Inosine-5-monophosphate dehydrogenase</fullName>
    </submittedName>
</protein>
<dbReference type="AlphaFoldDB" id="A0A2Z2MQX4"/>
<dbReference type="PANTHER" id="PTHR43080">
    <property type="entry name" value="CBS DOMAIN-CONTAINING PROTEIN CBSX3, MITOCHONDRIAL"/>
    <property type="match status" value="1"/>
</dbReference>
<dbReference type="Proteomes" id="UP000250125">
    <property type="component" value="Chromosome"/>
</dbReference>
<dbReference type="RefSeq" id="WP_088856300.1">
    <property type="nucleotide sequence ID" value="NZ_CP015103.1"/>
</dbReference>